<dbReference type="Pfam" id="PF13424">
    <property type="entry name" value="TPR_12"/>
    <property type="match status" value="2"/>
</dbReference>
<accession>X6PEV3</accession>
<feature type="repeat" description="TPR" evidence="3">
    <location>
        <begin position="219"/>
        <end position="252"/>
    </location>
</feature>
<dbReference type="EMBL" id="ASPP01000523">
    <property type="protein sequence ID" value="ETO36574.1"/>
    <property type="molecule type" value="Genomic_DNA"/>
</dbReference>
<name>X6PEV3_RETFI</name>
<evidence type="ECO:0000313" key="4">
    <source>
        <dbReference type="EMBL" id="ETO36574.1"/>
    </source>
</evidence>
<dbReference type="PROSITE" id="PS50293">
    <property type="entry name" value="TPR_REGION"/>
    <property type="match status" value="2"/>
</dbReference>
<reference evidence="4 5" key="1">
    <citation type="journal article" date="2013" name="Curr. Biol.">
        <title>The Genome of the Foraminiferan Reticulomyxa filosa.</title>
        <authorList>
            <person name="Glockner G."/>
            <person name="Hulsmann N."/>
            <person name="Schleicher M."/>
            <person name="Noegel A.A."/>
            <person name="Eichinger L."/>
            <person name="Gallinger C."/>
            <person name="Pawlowski J."/>
            <person name="Sierra R."/>
            <person name="Euteneuer U."/>
            <person name="Pillet L."/>
            <person name="Moustafa A."/>
            <person name="Platzer M."/>
            <person name="Groth M."/>
            <person name="Szafranski K."/>
            <person name="Schliwa M."/>
        </authorList>
    </citation>
    <scope>NUCLEOTIDE SEQUENCE [LARGE SCALE GENOMIC DNA]</scope>
</reference>
<dbReference type="SUPFAM" id="SSF48452">
    <property type="entry name" value="TPR-like"/>
    <property type="match status" value="1"/>
</dbReference>
<evidence type="ECO:0000313" key="5">
    <source>
        <dbReference type="Proteomes" id="UP000023152"/>
    </source>
</evidence>
<keyword evidence="1" id="KW-0677">Repeat</keyword>
<dbReference type="InterPro" id="IPR019734">
    <property type="entry name" value="TPR_rpt"/>
</dbReference>
<dbReference type="PROSITE" id="PS50005">
    <property type="entry name" value="TPR"/>
    <property type="match status" value="3"/>
</dbReference>
<dbReference type="PANTHER" id="PTHR45641:SF1">
    <property type="entry name" value="AAA+ ATPASE DOMAIN-CONTAINING PROTEIN"/>
    <property type="match status" value="1"/>
</dbReference>
<sequence length="401" mass="46054">MFPLQSFSTIGLKKYKLELSTDIQNTLDFKKHWNDNWKRANAEAAKIIQQKLNKNKEGLIVVAKNVSEWPNKPNQNLNKNGDLLFSFISSVSSGKTKTKQFGEYWLYVLKKKLVILEDMVIDGNVYAVNCEIQCQGKVNITTQLFVSDNAIIDSNLKQEILPIEWNTRLHHDIPVYLQDLQDNAEECLENEVFDDAILNLQKCLQISVETFGCNHAYIADSYHKIGNANLEKKLYDNAIEFYKKSLELRLELFGIYHPLVADSYNNLGLSFHDKGQYDKAVEYYEKSISIGVAVYGNYHKDIADSYYNLGVTYDSKEQYDAAIECYEKALNISKEIFQKVNIDVGDVKWNLGAAFERKGETEIACNYYGEAWKIFSTVVGDWHEDTVEIKKIMQRSAGKTI</sequence>
<dbReference type="AlphaFoldDB" id="X6PEV3"/>
<dbReference type="Gene3D" id="1.25.40.10">
    <property type="entry name" value="Tetratricopeptide repeat domain"/>
    <property type="match status" value="1"/>
</dbReference>
<feature type="repeat" description="TPR" evidence="3">
    <location>
        <begin position="261"/>
        <end position="294"/>
    </location>
</feature>
<evidence type="ECO:0000256" key="3">
    <source>
        <dbReference type="PROSITE-ProRule" id="PRU00339"/>
    </source>
</evidence>
<evidence type="ECO:0000256" key="2">
    <source>
        <dbReference type="ARBA" id="ARBA00022803"/>
    </source>
</evidence>
<gene>
    <name evidence="4" type="ORF">RFI_00490</name>
</gene>
<dbReference type="InterPro" id="IPR011990">
    <property type="entry name" value="TPR-like_helical_dom_sf"/>
</dbReference>
<protein>
    <submittedName>
        <fullName evidence="4">Uncharacterized protein</fullName>
    </submittedName>
</protein>
<keyword evidence="2 3" id="KW-0802">TPR repeat</keyword>
<organism evidence="4 5">
    <name type="scientific">Reticulomyxa filosa</name>
    <dbReference type="NCBI Taxonomy" id="46433"/>
    <lineage>
        <taxon>Eukaryota</taxon>
        <taxon>Sar</taxon>
        <taxon>Rhizaria</taxon>
        <taxon>Retaria</taxon>
        <taxon>Foraminifera</taxon>
        <taxon>Monothalamids</taxon>
        <taxon>Reticulomyxidae</taxon>
        <taxon>Reticulomyxa</taxon>
    </lineage>
</organism>
<evidence type="ECO:0000256" key="1">
    <source>
        <dbReference type="ARBA" id="ARBA00022737"/>
    </source>
</evidence>
<proteinExistence type="predicted"/>
<keyword evidence="5" id="KW-1185">Reference proteome</keyword>
<dbReference type="Proteomes" id="UP000023152">
    <property type="component" value="Unassembled WGS sequence"/>
</dbReference>
<feature type="repeat" description="TPR" evidence="3">
    <location>
        <begin position="303"/>
        <end position="336"/>
    </location>
</feature>
<dbReference type="SMART" id="SM00028">
    <property type="entry name" value="TPR"/>
    <property type="match status" value="4"/>
</dbReference>
<comment type="caution">
    <text evidence="4">The sequence shown here is derived from an EMBL/GenBank/DDBJ whole genome shotgun (WGS) entry which is preliminary data.</text>
</comment>
<dbReference type="PANTHER" id="PTHR45641">
    <property type="entry name" value="TETRATRICOPEPTIDE REPEAT PROTEIN (AFU_ORTHOLOGUE AFUA_6G03870)"/>
    <property type="match status" value="1"/>
</dbReference>
<dbReference type="OrthoDB" id="5587616at2759"/>